<keyword evidence="1" id="KW-0732">Signal</keyword>
<feature type="chain" id="PRO_5012149366" evidence="1">
    <location>
        <begin position="20"/>
        <end position="101"/>
    </location>
</feature>
<dbReference type="EMBL" id="GFTR01001589">
    <property type="protein sequence ID" value="JAW14837.1"/>
    <property type="molecule type" value="Transcribed_RNA"/>
</dbReference>
<evidence type="ECO:0000313" key="2">
    <source>
        <dbReference type="EMBL" id="JAW14837.1"/>
    </source>
</evidence>
<evidence type="ECO:0000256" key="1">
    <source>
        <dbReference type="SAM" id="SignalP"/>
    </source>
</evidence>
<proteinExistence type="predicted"/>
<name>A0A224XQQ7_9HEMI</name>
<organism evidence="2">
    <name type="scientific">Panstrongylus lignarius</name>
    <dbReference type="NCBI Taxonomy" id="156445"/>
    <lineage>
        <taxon>Eukaryota</taxon>
        <taxon>Metazoa</taxon>
        <taxon>Ecdysozoa</taxon>
        <taxon>Arthropoda</taxon>
        <taxon>Hexapoda</taxon>
        <taxon>Insecta</taxon>
        <taxon>Pterygota</taxon>
        <taxon>Neoptera</taxon>
        <taxon>Paraneoptera</taxon>
        <taxon>Hemiptera</taxon>
        <taxon>Heteroptera</taxon>
        <taxon>Panheteroptera</taxon>
        <taxon>Cimicomorpha</taxon>
        <taxon>Reduviidae</taxon>
        <taxon>Triatominae</taxon>
        <taxon>Panstrongylus</taxon>
    </lineage>
</organism>
<reference evidence="2" key="1">
    <citation type="journal article" date="2018" name="PLoS Negl. Trop. Dis.">
        <title>An insight into the salivary gland and fat body transcriptome of Panstrongylus lignarius (Hemiptera: Heteroptera), the main vector of Chagas disease in Peru.</title>
        <authorList>
            <person name="Nevoa J.C."/>
            <person name="Mendes M.T."/>
            <person name="da Silva M.V."/>
            <person name="Soares S.C."/>
            <person name="Oliveira C.J.F."/>
            <person name="Ribeiro J.M.C."/>
        </authorList>
    </citation>
    <scope>NUCLEOTIDE SEQUENCE</scope>
</reference>
<feature type="signal peptide" evidence="1">
    <location>
        <begin position="1"/>
        <end position="19"/>
    </location>
</feature>
<dbReference type="AlphaFoldDB" id="A0A224XQQ7"/>
<protein>
    <submittedName>
        <fullName evidence="2">Putative secreted protein</fullName>
    </submittedName>
</protein>
<sequence>MILLILLNLLGIILHQVEDEQLEDVSSNQEVYHEVGVVGENVVVSQPVEVANGGKPIKNRQNIRENRNKEEMQIIRSQKKKKPFLHWRDLRHLCRQLHKRD</sequence>
<accession>A0A224XQQ7</accession>